<name>A0A0F9LS72_9ZZZZ</name>
<organism evidence="1">
    <name type="scientific">marine sediment metagenome</name>
    <dbReference type="NCBI Taxonomy" id="412755"/>
    <lineage>
        <taxon>unclassified sequences</taxon>
        <taxon>metagenomes</taxon>
        <taxon>ecological metagenomes</taxon>
    </lineage>
</organism>
<evidence type="ECO:0000313" key="1">
    <source>
        <dbReference type="EMBL" id="KKM89911.1"/>
    </source>
</evidence>
<comment type="caution">
    <text evidence="1">The sequence shown here is derived from an EMBL/GenBank/DDBJ whole genome shotgun (WGS) entry which is preliminary data.</text>
</comment>
<proteinExistence type="predicted"/>
<sequence>MGKAGTVLAVMGLLIGASGVGIGVVSWYSTLQLQEDYLDFKNNYPGPNIWYQEYNPNVFHMIGEYKTIEQLTINFTVGENETMYFCYTGEARINRLIRDDSYLSVFFNIDEYHLDTHTVTVGVT</sequence>
<protein>
    <submittedName>
        <fullName evidence="1">Uncharacterized protein</fullName>
    </submittedName>
</protein>
<gene>
    <name evidence="1" type="ORF">LCGC14_1243960</name>
</gene>
<dbReference type="EMBL" id="LAZR01006748">
    <property type="protein sequence ID" value="KKM89911.1"/>
    <property type="molecule type" value="Genomic_DNA"/>
</dbReference>
<dbReference type="AlphaFoldDB" id="A0A0F9LS72"/>
<reference evidence="1" key="1">
    <citation type="journal article" date="2015" name="Nature">
        <title>Complex archaea that bridge the gap between prokaryotes and eukaryotes.</title>
        <authorList>
            <person name="Spang A."/>
            <person name="Saw J.H."/>
            <person name="Jorgensen S.L."/>
            <person name="Zaremba-Niedzwiedzka K."/>
            <person name="Martijn J."/>
            <person name="Lind A.E."/>
            <person name="van Eijk R."/>
            <person name="Schleper C."/>
            <person name="Guy L."/>
            <person name="Ettema T.J."/>
        </authorList>
    </citation>
    <scope>NUCLEOTIDE SEQUENCE</scope>
</reference>
<accession>A0A0F9LS72</accession>